<feature type="transmembrane region" description="Helical" evidence="8">
    <location>
        <begin position="241"/>
        <end position="265"/>
    </location>
</feature>
<reference evidence="10" key="1">
    <citation type="submission" date="2021-02" db="EMBL/GenBank/DDBJ databases">
        <authorList>
            <person name="Nowell W R."/>
        </authorList>
    </citation>
    <scope>NUCLEOTIDE SEQUENCE</scope>
</reference>
<evidence type="ECO:0000256" key="1">
    <source>
        <dbReference type="ARBA" id="ARBA00004141"/>
    </source>
</evidence>
<keyword evidence="5 8" id="KW-0472">Membrane</keyword>
<evidence type="ECO:0000256" key="2">
    <source>
        <dbReference type="ARBA" id="ARBA00022692"/>
    </source>
</evidence>
<dbReference type="Proteomes" id="UP000663829">
    <property type="component" value="Unassembled WGS sequence"/>
</dbReference>
<keyword evidence="3 8" id="KW-1133">Transmembrane helix</keyword>
<dbReference type="Proteomes" id="UP000681722">
    <property type="component" value="Unassembled WGS sequence"/>
</dbReference>
<protein>
    <recommendedName>
        <fullName evidence="9">G-protein coupled receptors family 1 profile domain-containing protein</fullName>
    </recommendedName>
</protein>
<dbReference type="PANTHER" id="PTHR24240">
    <property type="entry name" value="OPSIN"/>
    <property type="match status" value="1"/>
</dbReference>
<evidence type="ECO:0000256" key="7">
    <source>
        <dbReference type="ARBA" id="ARBA00023224"/>
    </source>
</evidence>
<evidence type="ECO:0000256" key="8">
    <source>
        <dbReference type="SAM" id="Phobius"/>
    </source>
</evidence>
<keyword evidence="2 8" id="KW-0812">Transmembrane</keyword>
<dbReference type="GO" id="GO:0004930">
    <property type="term" value="F:G protein-coupled receptor activity"/>
    <property type="evidence" value="ECO:0007669"/>
    <property type="project" value="UniProtKB-KW"/>
</dbReference>
<accession>A0A815ILU7</accession>
<dbReference type="InterPro" id="IPR000276">
    <property type="entry name" value="GPCR_Rhodpsn"/>
</dbReference>
<gene>
    <name evidence="10" type="ORF">GPM918_LOCUS31650</name>
    <name evidence="11" type="ORF">SRO942_LOCUS32298</name>
</gene>
<evidence type="ECO:0000313" key="11">
    <source>
        <dbReference type="EMBL" id="CAF4249479.1"/>
    </source>
</evidence>
<proteinExistence type="predicted"/>
<dbReference type="AlphaFoldDB" id="A0A815ILU7"/>
<dbReference type="GO" id="GO:0016020">
    <property type="term" value="C:membrane"/>
    <property type="evidence" value="ECO:0007669"/>
    <property type="project" value="UniProtKB-SubCell"/>
</dbReference>
<dbReference type="Pfam" id="PF00001">
    <property type="entry name" value="7tm_1"/>
    <property type="match status" value="1"/>
</dbReference>
<evidence type="ECO:0000313" key="12">
    <source>
        <dbReference type="Proteomes" id="UP000663829"/>
    </source>
</evidence>
<dbReference type="PROSITE" id="PS50262">
    <property type="entry name" value="G_PROTEIN_RECEP_F1_2"/>
    <property type="match status" value="1"/>
</dbReference>
<keyword evidence="6" id="KW-0675">Receptor</keyword>
<evidence type="ECO:0000256" key="3">
    <source>
        <dbReference type="ARBA" id="ARBA00022989"/>
    </source>
</evidence>
<sequence length="334" mass="38530">MYMLFVLSAIRYVTVLHIPFAKKFLERHSCLTILLCWICGLVWAVPPLFGGFGYVPEGLGFHCGLNWQNSSLNSRLYFVSIFLLVYFIPLTLLLYANMRVYHTIRHLIYRSTINEPQRSQWELLRISASSTRPAKFSSHQLKTSSGSNTTSDLPMDATTYLCNPCITITASKTINIMRKSSNNTDTPVAERIKKKSIRTRNLSTLECSYLHDGRDIRRQLSDKIIIRNSARLKRLKADKRFALATLFLVSEYLLSWTPYAILILLELFGISSSSKTPLLMTECALIAKLAMVLNPLIYIRTIEMNKLMPLLCKKHTCRSQLKWRVKRDIRRFSF</sequence>
<keyword evidence="12" id="KW-1185">Reference proteome</keyword>
<evidence type="ECO:0000259" key="9">
    <source>
        <dbReference type="PROSITE" id="PS50262"/>
    </source>
</evidence>
<dbReference type="PRINTS" id="PR00237">
    <property type="entry name" value="GPCRRHODOPSN"/>
</dbReference>
<evidence type="ECO:0000313" key="10">
    <source>
        <dbReference type="EMBL" id="CAF1366692.1"/>
    </source>
</evidence>
<feature type="transmembrane region" description="Helical" evidence="8">
    <location>
        <begin position="31"/>
        <end position="55"/>
    </location>
</feature>
<feature type="domain" description="G-protein coupled receptors family 1 profile" evidence="9">
    <location>
        <begin position="1"/>
        <end position="298"/>
    </location>
</feature>
<dbReference type="Gene3D" id="1.20.1070.10">
    <property type="entry name" value="Rhodopsin 7-helix transmembrane proteins"/>
    <property type="match status" value="1"/>
</dbReference>
<keyword evidence="4" id="KW-0297">G-protein coupled receptor</keyword>
<comment type="subcellular location">
    <subcellularLocation>
        <location evidence="1">Membrane</location>
        <topology evidence="1">Multi-pass membrane protein</topology>
    </subcellularLocation>
</comment>
<name>A0A815ILU7_9BILA</name>
<dbReference type="SUPFAM" id="SSF81321">
    <property type="entry name" value="Family A G protein-coupled receptor-like"/>
    <property type="match status" value="1"/>
</dbReference>
<evidence type="ECO:0000256" key="6">
    <source>
        <dbReference type="ARBA" id="ARBA00023170"/>
    </source>
</evidence>
<feature type="transmembrane region" description="Helical" evidence="8">
    <location>
        <begin position="75"/>
        <end position="96"/>
    </location>
</feature>
<evidence type="ECO:0000256" key="5">
    <source>
        <dbReference type="ARBA" id="ARBA00023136"/>
    </source>
</evidence>
<organism evidence="10 12">
    <name type="scientific">Didymodactylos carnosus</name>
    <dbReference type="NCBI Taxonomy" id="1234261"/>
    <lineage>
        <taxon>Eukaryota</taxon>
        <taxon>Metazoa</taxon>
        <taxon>Spiralia</taxon>
        <taxon>Gnathifera</taxon>
        <taxon>Rotifera</taxon>
        <taxon>Eurotatoria</taxon>
        <taxon>Bdelloidea</taxon>
        <taxon>Philodinida</taxon>
        <taxon>Philodinidae</taxon>
        <taxon>Didymodactylos</taxon>
    </lineage>
</organism>
<evidence type="ECO:0000256" key="4">
    <source>
        <dbReference type="ARBA" id="ARBA00023040"/>
    </source>
</evidence>
<dbReference type="EMBL" id="CAJOBC010073107">
    <property type="protein sequence ID" value="CAF4249479.1"/>
    <property type="molecule type" value="Genomic_DNA"/>
</dbReference>
<keyword evidence="7" id="KW-0807">Transducer</keyword>
<dbReference type="OrthoDB" id="2101615at2759"/>
<comment type="caution">
    <text evidence="10">The sequence shown here is derived from an EMBL/GenBank/DDBJ whole genome shotgun (WGS) entry which is preliminary data.</text>
</comment>
<dbReference type="EMBL" id="CAJNOQ010015693">
    <property type="protein sequence ID" value="CAF1366692.1"/>
    <property type="molecule type" value="Genomic_DNA"/>
</dbReference>
<feature type="transmembrane region" description="Helical" evidence="8">
    <location>
        <begin position="277"/>
        <end position="299"/>
    </location>
</feature>
<dbReference type="InterPro" id="IPR017452">
    <property type="entry name" value="GPCR_Rhodpsn_7TM"/>
</dbReference>
<dbReference type="InterPro" id="IPR050125">
    <property type="entry name" value="GPCR_opsins"/>
</dbReference>